<gene>
    <name evidence="1" type="ORF">Ari01nite_10490</name>
</gene>
<accession>A0A919JU67</accession>
<dbReference type="EMBL" id="BOMV01000007">
    <property type="protein sequence ID" value="GIE93584.1"/>
    <property type="molecule type" value="Genomic_DNA"/>
</dbReference>
<evidence type="ECO:0008006" key="3">
    <source>
        <dbReference type="Google" id="ProtNLM"/>
    </source>
</evidence>
<evidence type="ECO:0000313" key="1">
    <source>
        <dbReference type="EMBL" id="GIE93584.1"/>
    </source>
</evidence>
<keyword evidence="2" id="KW-1185">Reference proteome</keyword>
<sequence length="156" mass="15955">MVFTYPVRMSRTGPTRRTVLTATALGLTSLAGCDQEEAPPPPPDPLLPVLTEALALAAAYDRAVVAQPGLAGRLTPLAEDHRAHAAELARIIDTPAPSAAGPVPSAGAADLIADLRALEQAAQRNAVTACRTAPADRAALVGSIAACRATHAEALR</sequence>
<comment type="caution">
    <text evidence="1">The sequence shown here is derived from an EMBL/GenBank/DDBJ whole genome shotgun (WGS) entry which is preliminary data.</text>
</comment>
<evidence type="ECO:0000313" key="2">
    <source>
        <dbReference type="Proteomes" id="UP000636960"/>
    </source>
</evidence>
<name>A0A919JU67_9ACTN</name>
<dbReference type="Proteomes" id="UP000636960">
    <property type="component" value="Unassembled WGS sequence"/>
</dbReference>
<proteinExistence type="predicted"/>
<dbReference type="AlphaFoldDB" id="A0A919JU67"/>
<organism evidence="1 2">
    <name type="scientific">Paractinoplanes rishiriensis</name>
    <dbReference type="NCBI Taxonomy" id="1050105"/>
    <lineage>
        <taxon>Bacteria</taxon>
        <taxon>Bacillati</taxon>
        <taxon>Actinomycetota</taxon>
        <taxon>Actinomycetes</taxon>
        <taxon>Micromonosporales</taxon>
        <taxon>Micromonosporaceae</taxon>
        <taxon>Paractinoplanes</taxon>
    </lineage>
</organism>
<reference evidence="1" key="1">
    <citation type="submission" date="2021-01" db="EMBL/GenBank/DDBJ databases">
        <title>Whole genome shotgun sequence of Actinoplanes rishiriensis NBRC 108556.</title>
        <authorList>
            <person name="Komaki H."/>
            <person name="Tamura T."/>
        </authorList>
    </citation>
    <scope>NUCLEOTIDE SEQUENCE</scope>
    <source>
        <strain evidence="1">NBRC 108556</strain>
    </source>
</reference>
<protein>
    <recommendedName>
        <fullName evidence="3">DUF4439 domain-containing protein</fullName>
    </recommendedName>
</protein>